<gene>
    <name evidence="2" type="ORF">X975_12602</name>
</gene>
<organism evidence="2 3">
    <name type="scientific">Stegodyphus mimosarum</name>
    <name type="common">African social velvet spider</name>
    <dbReference type="NCBI Taxonomy" id="407821"/>
    <lineage>
        <taxon>Eukaryota</taxon>
        <taxon>Metazoa</taxon>
        <taxon>Ecdysozoa</taxon>
        <taxon>Arthropoda</taxon>
        <taxon>Chelicerata</taxon>
        <taxon>Arachnida</taxon>
        <taxon>Araneae</taxon>
        <taxon>Araneomorphae</taxon>
        <taxon>Entelegynae</taxon>
        <taxon>Eresoidea</taxon>
        <taxon>Eresidae</taxon>
        <taxon>Stegodyphus</taxon>
    </lineage>
</organism>
<evidence type="ECO:0000259" key="1">
    <source>
        <dbReference type="PROSITE" id="PS50835"/>
    </source>
</evidence>
<proteinExistence type="predicted"/>
<evidence type="ECO:0000313" key="2">
    <source>
        <dbReference type="EMBL" id="KFM68183.1"/>
    </source>
</evidence>
<dbReference type="Proteomes" id="UP000054359">
    <property type="component" value="Unassembled WGS sequence"/>
</dbReference>
<reference evidence="2 3" key="1">
    <citation type="submission" date="2013-11" db="EMBL/GenBank/DDBJ databases">
        <title>Genome sequencing of Stegodyphus mimosarum.</title>
        <authorList>
            <person name="Bechsgaard J."/>
        </authorList>
    </citation>
    <scope>NUCLEOTIDE SEQUENCE [LARGE SCALE GENOMIC DNA]</scope>
</reference>
<dbReference type="EMBL" id="KK116584">
    <property type="protein sequence ID" value="KFM68183.1"/>
    <property type="molecule type" value="Genomic_DNA"/>
</dbReference>
<protein>
    <recommendedName>
        <fullName evidence="1">Ig-like domain-containing protein</fullName>
    </recommendedName>
</protein>
<keyword evidence="3" id="KW-1185">Reference proteome</keyword>
<dbReference type="InterPro" id="IPR013783">
    <property type="entry name" value="Ig-like_fold"/>
</dbReference>
<evidence type="ECO:0000313" key="3">
    <source>
        <dbReference type="Proteomes" id="UP000054359"/>
    </source>
</evidence>
<sequence length="127" mass="14690">MQFVQENPVFARILYLPSEDELNRFGAFQCSFVKNEAKTNIITLKLPPPSLAELNALTPYIVASVGDDIVLEVSVAKKLNHRIKWRRNGMPIFKWDNQLKVYLKNVQETNSGIYECYYDGRREKGVH</sequence>
<dbReference type="InterPro" id="IPR007110">
    <property type="entry name" value="Ig-like_dom"/>
</dbReference>
<dbReference type="PROSITE" id="PS50835">
    <property type="entry name" value="IG_LIKE"/>
    <property type="match status" value="1"/>
</dbReference>
<feature type="domain" description="Ig-like" evidence="1">
    <location>
        <begin position="49"/>
        <end position="116"/>
    </location>
</feature>
<accession>A0A087TSU4</accession>
<dbReference type="AlphaFoldDB" id="A0A087TSU4"/>
<dbReference type="InterPro" id="IPR036179">
    <property type="entry name" value="Ig-like_dom_sf"/>
</dbReference>
<dbReference type="Gene3D" id="2.60.40.10">
    <property type="entry name" value="Immunoglobulins"/>
    <property type="match status" value="1"/>
</dbReference>
<feature type="non-terminal residue" evidence="2">
    <location>
        <position position="127"/>
    </location>
</feature>
<name>A0A087TSU4_STEMI</name>
<dbReference type="SUPFAM" id="SSF48726">
    <property type="entry name" value="Immunoglobulin"/>
    <property type="match status" value="1"/>
</dbReference>
<dbReference type="OrthoDB" id="1668230at2759"/>